<dbReference type="PROSITE" id="PS50172">
    <property type="entry name" value="BRCT"/>
    <property type="match status" value="2"/>
</dbReference>
<feature type="region of interest" description="Disordered" evidence="14">
    <location>
        <begin position="118"/>
        <end position="148"/>
    </location>
</feature>
<feature type="compositionally biased region" description="Basic residues" evidence="14">
    <location>
        <begin position="205"/>
        <end position="216"/>
    </location>
</feature>
<keyword evidence="11" id="KW-0131">Cell cycle</keyword>
<dbReference type="AlphaFoldDB" id="A0ABD3FUE9"/>
<feature type="compositionally biased region" description="Basic residues" evidence="14">
    <location>
        <begin position="472"/>
        <end position="485"/>
    </location>
</feature>
<keyword evidence="4" id="KW-0479">Metal-binding</keyword>
<evidence type="ECO:0000259" key="15">
    <source>
        <dbReference type="PROSITE" id="PS50089"/>
    </source>
</evidence>
<comment type="caution">
    <text evidence="17">The sequence shown here is derived from an EMBL/GenBank/DDBJ whole genome shotgun (WGS) entry which is preliminary data.</text>
</comment>
<evidence type="ECO:0000256" key="9">
    <source>
        <dbReference type="ARBA" id="ARBA00023204"/>
    </source>
</evidence>
<feature type="compositionally biased region" description="Polar residues" evidence="14">
    <location>
        <begin position="242"/>
        <end position="252"/>
    </location>
</feature>
<dbReference type="InterPro" id="IPR036420">
    <property type="entry name" value="BRCT_dom_sf"/>
</dbReference>
<evidence type="ECO:0000256" key="12">
    <source>
        <dbReference type="ARBA" id="ARBA00031556"/>
    </source>
</evidence>
<dbReference type="PANTHER" id="PTHR13763:SF0">
    <property type="entry name" value="BREAST CANCER TYPE 1 SUSCEPTIBILITY PROTEIN"/>
    <property type="match status" value="1"/>
</dbReference>
<dbReference type="Gene3D" id="3.30.40.10">
    <property type="entry name" value="Zinc/RING finger domain, C3HC4 (zinc finger)"/>
    <property type="match status" value="1"/>
</dbReference>
<name>A0ABD3FUE9_9STRA</name>
<evidence type="ECO:0000256" key="7">
    <source>
        <dbReference type="ARBA" id="ARBA00022771"/>
    </source>
</evidence>
<feature type="compositionally biased region" description="Polar residues" evidence="14">
    <location>
        <begin position="320"/>
        <end position="335"/>
    </location>
</feature>
<keyword evidence="7 13" id="KW-0863">Zinc-finger</keyword>
<evidence type="ECO:0000313" key="18">
    <source>
        <dbReference type="Proteomes" id="UP001632037"/>
    </source>
</evidence>
<dbReference type="GO" id="GO:0006281">
    <property type="term" value="P:DNA repair"/>
    <property type="evidence" value="ECO:0007669"/>
    <property type="project" value="UniProtKB-KW"/>
</dbReference>
<evidence type="ECO:0000256" key="4">
    <source>
        <dbReference type="ARBA" id="ARBA00022723"/>
    </source>
</evidence>
<keyword evidence="10" id="KW-0539">Nucleus</keyword>
<evidence type="ECO:0000259" key="16">
    <source>
        <dbReference type="PROSITE" id="PS50172"/>
    </source>
</evidence>
<dbReference type="Proteomes" id="UP001632037">
    <property type="component" value="Unassembled WGS sequence"/>
</dbReference>
<dbReference type="Pfam" id="PF00097">
    <property type="entry name" value="zf-C3HC4"/>
    <property type="match status" value="1"/>
</dbReference>
<keyword evidence="6" id="KW-0227">DNA damage</keyword>
<dbReference type="InterPro" id="IPR017907">
    <property type="entry name" value="Znf_RING_CS"/>
</dbReference>
<dbReference type="Gene3D" id="3.40.50.10190">
    <property type="entry name" value="BRCT domain"/>
    <property type="match status" value="2"/>
</dbReference>
<feature type="compositionally biased region" description="Acidic residues" evidence="14">
    <location>
        <begin position="408"/>
        <end position="417"/>
    </location>
</feature>
<feature type="compositionally biased region" description="Acidic residues" evidence="14">
    <location>
        <begin position="428"/>
        <end position="449"/>
    </location>
</feature>
<keyword evidence="3" id="KW-0158">Chromosome</keyword>
<feature type="region of interest" description="Disordered" evidence="14">
    <location>
        <begin position="175"/>
        <end position="252"/>
    </location>
</feature>
<gene>
    <name evidence="17" type="ORF">V7S43_005231</name>
</gene>
<dbReference type="SMART" id="SM00292">
    <property type="entry name" value="BRCT"/>
    <property type="match status" value="2"/>
</dbReference>
<dbReference type="InterPro" id="IPR031099">
    <property type="entry name" value="BRCA1-associated"/>
</dbReference>
<dbReference type="SUPFAM" id="SSF57850">
    <property type="entry name" value="RING/U-box"/>
    <property type="match status" value="1"/>
</dbReference>
<dbReference type="InterPro" id="IPR001841">
    <property type="entry name" value="Znf_RING"/>
</dbReference>
<sequence>MALLSSPRLEAILLIREQLRCTLCDNIFQDPQCLDCKHNFCHSCIMLHLRQNHTQCPICQLPTRPSEVTRNQFLESILAAWNGVETELEALHGDPTLHATAITMEDTDMAFYRATHGAGAVGPSTTESEDTQEEKHQSRGPVANHKWNIDTQEIRQELKLEQPYLPQNYGYAQGSTAHWKKTSSSDLPGDYGGTRSLDSSETNGQRRKSEKKKKKKEVTSLDEASETGNGEQQVEEGKDGPLSSQANSLMATQEVESYLDRITKQREALSQWERNHQGKSDGKVSLLDLERSLQSSNGFDELIKERWRESQNDGDGDLLTQMTQMTQMPPSTSALESPDLLATFRRRHNDDSDRQTVKRRVLLSSPPPLHPGGRLSSPSRKRLRMPTPKDSKYPLFGRSTASAIDLSVDSDDDDEVPDSQPATVLPDAEYESADDDESDDNSDEDNSEEYEMKPAVPLPPSPEHKSSSPDRHRARLKSVFSRKKERVSEDFHSAITAFQSDEKHRSDSPKSQAARQLASTSSFHSKSGSVASTSDKKREAASSSSESSAKPPVHTPSSVKTSFRTDSGSSFVFVGSDLSREEVKRVLEATQQLGGKFGQDFDLKRDSVSNHFCTSVTHLITRAVPPIGAMPGTLPVELRCKRTAKYMRALAEGSFVMDFSWITASLSAARWLTEEPFEMIGDIYSDAVGKPHEGRLRRAETGRRNSIFSMFCFVLLVSEKEFDFQFASVKALVNNFGGTIIYGDKFAKLNPKQRSRRTPVGVVSKTTLPLDAKAKWQQFRIPIVRITWIFDSVSHLEVLPFDDYYPY</sequence>
<reference evidence="17 18" key="1">
    <citation type="submission" date="2024-09" db="EMBL/GenBank/DDBJ databases">
        <title>Genome sequencing and assembly of Phytophthora oleae, isolate VK10A, causative agent of rot of olive drupes.</title>
        <authorList>
            <person name="Conti Taguali S."/>
            <person name="Riolo M."/>
            <person name="La Spada F."/>
            <person name="Cacciola S.O."/>
            <person name="Dionisio G."/>
        </authorList>
    </citation>
    <scope>NUCLEOTIDE SEQUENCE [LARGE SCALE GENOMIC DNA]</scope>
    <source>
        <strain evidence="17 18">VK10A</strain>
    </source>
</reference>
<protein>
    <recommendedName>
        <fullName evidence="12">RING-type E3 ubiquitin transferase BRCA1</fullName>
    </recommendedName>
</protein>
<evidence type="ECO:0000256" key="5">
    <source>
        <dbReference type="ARBA" id="ARBA00022737"/>
    </source>
</evidence>
<dbReference type="PROSITE" id="PS50089">
    <property type="entry name" value="ZF_RING_2"/>
    <property type="match status" value="1"/>
</dbReference>
<comment type="subcellular location">
    <subcellularLocation>
        <location evidence="2">Chromosome</location>
    </subcellularLocation>
    <subcellularLocation>
        <location evidence="1">Nucleus</location>
    </subcellularLocation>
</comment>
<evidence type="ECO:0000256" key="2">
    <source>
        <dbReference type="ARBA" id="ARBA00004286"/>
    </source>
</evidence>
<evidence type="ECO:0000256" key="13">
    <source>
        <dbReference type="PROSITE-ProRule" id="PRU00175"/>
    </source>
</evidence>
<dbReference type="InterPro" id="IPR018957">
    <property type="entry name" value="Znf_C3HC4_RING-type"/>
</dbReference>
<dbReference type="EMBL" id="JBIMZQ010000008">
    <property type="protein sequence ID" value="KAL3669854.1"/>
    <property type="molecule type" value="Genomic_DNA"/>
</dbReference>
<dbReference type="GO" id="GO:0008270">
    <property type="term" value="F:zinc ion binding"/>
    <property type="evidence" value="ECO:0007669"/>
    <property type="project" value="UniProtKB-KW"/>
</dbReference>
<dbReference type="PROSITE" id="PS00518">
    <property type="entry name" value="ZF_RING_1"/>
    <property type="match status" value="1"/>
</dbReference>
<keyword evidence="8" id="KW-0862">Zinc</keyword>
<keyword evidence="18" id="KW-1185">Reference proteome</keyword>
<feature type="domain" description="RING-type" evidence="15">
    <location>
        <begin position="21"/>
        <end position="60"/>
    </location>
</feature>
<feature type="region of interest" description="Disordered" evidence="14">
    <location>
        <begin position="308"/>
        <end position="562"/>
    </location>
</feature>
<dbReference type="SMART" id="SM00184">
    <property type="entry name" value="RING"/>
    <property type="match status" value="1"/>
</dbReference>
<dbReference type="InterPro" id="IPR013083">
    <property type="entry name" value="Znf_RING/FYVE/PHD"/>
</dbReference>
<evidence type="ECO:0000256" key="14">
    <source>
        <dbReference type="SAM" id="MobiDB-lite"/>
    </source>
</evidence>
<keyword evidence="9" id="KW-0234">DNA repair</keyword>
<accession>A0ABD3FUE9</accession>
<evidence type="ECO:0000256" key="6">
    <source>
        <dbReference type="ARBA" id="ARBA00022763"/>
    </source>
</evidence>
<dbReference type="InterPro" id="IPR001357">
    <property type="entry name" value="BRCT_dom"/>
</dbReference>
<evidence type="ECO:0000313" key="17">
    <source>
        <dbReference type="EMBL" id="KAL3669854.1"/>
    </source>
</evidence>
<keyword evidence="5" id="KW-0677">Repeat</keyword>
<dbReference type="Pfam" id="PF00533">
    <property type="entry name" value="BRCT"/>
    <property type="match status" value="1"/>
</dbReference>
<dbReference type="GO" id="GO:0005634">
    <property type="term" value="C:nucleus"/>
    <property type="evidence" value="ECO:0007669"/>
    <property type="project" value="UniProtKB-SubCell"/>
</dbReference>
<feature type="compositionally biased region" description="Polar residues" evidence="14">
    <location>
        <begin position="509"/>
        <end position="533"/>
    </location>
</feature>
<proteinExistence type="predicted"/>
<dbReference type="PANTHER" id="PTHR13763">
    <property type="entry name" value="BREAST CANCER TYPE 1 SUSCEPTIBILITY PROTEIN BRCA1"/>
    <property type="match status" value="1"/>
</dbReference>
<dbReference type="GO" id="GO:0005694">
    <property type="term" value="C:chromosome"/>
    <property type="evidence" value="ECO:0007669"/>
    <property type="project" value="UniProtKB-SubCell"/>
</dbReference>
<feature type="compositionally biased region" description="Basic and acidic residues" evidence="14">
    <location>
        <begin position="462"/>
        <end position="471"/>
    </location>
</feature>
<organism evidence="17 18">
    <name type="scientific">Phytophthora oleae</name>
    <dbReference type="NCBI Taxonomy" id="2107226"/>
    <lineage>
        <taxon>Eukaryota</taxon>
        <taxon>Sar</taxon>
        <taxon>Stramenopiles</taxon>
        <taxon>Oomycota</taxon>
        <taxon>Peronosporomycetes</taxon>
        <taxon>Peronosporales</taxon>
        <taxon>Peronosporaceae</taxon>
        <taxon>Phytophthora</taxon>
    </lineage>
</organism>
<dbReference type="SUPFAM" id="SSF52113">
    <property type="entry name" value="BRCT domain"/>
    <property type="match status" value="1"/>
</dbReference>
<evidence type="ECO:0000256" key="1">
    <source>
        <dbReference type="ARBA" id="ARBA00004123"/>
    </source>
</evidence>
<evidence type="ECO:0000256" key="8">
    <source>
        <dbReference type="ARBA" id="ARBA00022833"/>
    </source>
</evidence>
<evidence type="ECO:0000256" key="10">
    <source>
        <dbReference type="ARBA" id="ARBA00023242"/>
    </source>
</evidence>
<feature type="domain" description="BRCT" evidence="16">
    <location>
        <begin position="567"/>
        <end position="679"/>
    </location>
</feature>
<evidence type="ECO:0000256" key="11">
    <source>
        <dbReference type="ARBA" id="ARBA00023306"/>
    </source>
</evidence>
<evidence type="ECO:0000256" key="3">
    <source>
        <dbReference type="ARBA" id="ARBA00022454"/>
    </source>
</evidence>
<feature type="domain" description="BRCT" evidence="16">
    <location>
        <begin position="703"/>
        <end position="806"/>
    </location>
</feature>